<dbReference type="Gene3D" id="3.40.800.10">
    <property type="entry name" value="Ureohydrolase domain"/>
    <property type="match status" value="1"/>
</dbReference>
<dbReference type="EMBL" id="RBLG01000001">
    <property type="protein sequence ID" value="RKS55996.1"/>
    <property type="molecule type" value="Genomic_DNA"/>
</dbReference>
<dbReference type="CDD" id="cd09988">
    <property type="entry name" value="Formimidoylglutamase"/>
    <property type="match status" value="1"/>
</dbReference>
<dbReference type="OrthoDB" id="931936at2"/>
<gene>
    <name evidence="2" type="ORF">BC962_0971</name>
</gene>
<keyword evidence="3" id="KW-1185">Reference proteome</keyword>
<dbReference type="PROSITE" id="PS51409">
    <property type="entry name" value="ARGINASE_2"/>
    <property type="match status" value="1"/>
</dbReference>
<accession>A0A495PZN8</accession>
<dbReference type="SUPFAM" id="SSF52768">
    <property type="entry name" value="Arginase/deacetylase"/>
    <property type="match status" value="1"/>
</dbReference>
<sequence length="387" mass="44364">MDFEFLRPVDQQLFEEIVSAESHNLGSQLFVHTLASGIPDLKNVQIAIVSVNENRLAEGYEDEFLNFNKIRRSFYSLFPGNWDLNIADLGSIEKGETVEDTYFALQSLVKELLKKNIIPVILGGSQDLIYAQYRAYDFVEQMVNLVNVDSRFDLGDAEKPISSKSYIGKIVVNKPYNLFNYSNVGYQTYYNSQEEIGLMERLFFDAFRLGEVTHNIKIVEPVMRDANLVGIDLNAVNASSINSSPNNSPNGFDGKEICALARYAGISDKVSSFGIYEYTSSYSETGNMLIAQMIWYFIEGVNYRSNENTLSAKKDFTKYQVPIEDEVLVFFKSPRTGRWWIEIPFISNSNTKLKRHTLLPCNHEDYLEACNQVIPERWYKTKRKNEV</sequence>
<name>A0A495PZN8_9FLAO</name>
<dbReference type="AlphaFoldDB" id="A0A495PZN8"/>
<dbReference type="GO" id="GO:0046872">
    <property type="term" value="F:metal ion binding"/>
    <property type="evidence" value="ECO:0007669"/>
    <property type="project" value="InterPro"/>
</dbReference>
<dbReference type="InterPro" id="IPR006035">
    <property type="entry name" value="Ureohydrolase"/>
</dbReference>
<dbReference type="Proteomes" id="UP000276282">
    <property type="component" value="Unassembled WGS sequence"/>
</dbReference>
<evidence type="ECO:0000313" key="2">
    <source>
        <dbReference type="EMBL" id="RKS55996.1"/>
    </source>
</evidence>
<dbReference type="Pfam" id="PF00491">
    <property type="entry name" value="Arginase"/>
    <property type="match status" value="1"/>
</dbReference>
<dbReference type="InterPro" id="IPR023696">
    <property type="entry name" value="Ureohydrolase_dom_sf"/>
</dbReference>
<evidence type="ECO:0000313" key="3">
    <source>
        <dbReference type="Proteomes" id="UP000276282"/>
    </source>
</evidence>
<organism evidence="2 3">
    <name type="scientific">Gillisia mitskevichiae</name>
    <dbReference type="NCBI Taxonomy" id="270921"/>
    <lineage>
        <taxon>Bacteria</taxon>
        <taxon>Pseudomonadati</taxon>
        <taxon>Bacteroidota</taxon>
        <taxon>Flavobacteriia</taxon>
        <taxon>Flavobacteriales</taxon>
        <taxon>Flavobacteriaceae</taxon>
        <taxon>Gillisia</taxon>
    </lineage>
</organism>
<comment type="similarity">
    <text evidence="1">Belongs to the arginase family.</text>
</comment>
<reference evidence="2 3" key="1">
    <citation type="submission" date="2018-10" db="EMBL/GenBank/DDBJ databases">
        <title>Genomic Encyclopedia of Archaeal and Bacterial Type Strains, Phase II (KMG-II): from individual species to whole genera.</title>
        <authorList>
            <person name="Goeker M."/>
        </authorList>
    </citation>
    <scope>NUCLEOTIDE SEQUENCE [LARGE SCALE GENOMIC DNA]</scope>
    <source>
        <strain evidence="2 3">DSM 19839</strain>
    </source>
</reference>
<proteinExistence type="inferred from homology"/>
<evidence type="ECO:0000256" key="1">
    <source>
        <dbReference type="PROSITE-ProRule" id="PRU00742"/>
    </source>
</evidence>
<dbReference type="GO" id="GO:0016813">
    <property type="term" value="F:hydrolase activity, acting on carbon-nitrogen (but not peptide) bonds, in linear amidines"/>
    <property type="evidence" value="ECO:0007669"/>
    <property type="project" value="UniProtKB-ARBA"/>
</dbReference>
<protein>
    <submittedName>
        <fullName evidence="2">Arginase family enzyme</fullName>
    </submittedName>
</protein>
<dbReference type="RefSeq" id="WP_121344736.1">
    <property type="nucleotide sequence ID" value="NZ_RBLG01000001.1"/>
</dbReference>
<comment type="caution">
    <text evidence="2">The sequence shown here is derived from an EMBL/GenBank/DDBJ whole genome shotgun (WGS) entry which is preliminary data.</text>
</comment>